<evidence type="ECO:0000313" key="2">
    <source>
        <dbReference type="EMBL" id="EPC03354.1"/>
    </source>
</evidence>
<keyword evidence="1" id="KW-0812">Transmembrane</keyword>
<dbReference type="PATRIC" id="fig|1121939.11.peg.975"/>
<gene>
    <name evidence="2" type="ORF">L861_17585</name>
</gene>
<evidence type="ECO:0000256" key="1">
    <source>
        <dbReference type="SAM" id="Phobius"/>
    </source>
</evidence>
<dbReference type="AlphaFoldDB" id="S2L6G5"/>
<reference evidence="2 3" key="1">
    <citation type="journal article" date="2013" name="Genome Announc.">
        <title>Draft genome sequence of the moderately halophilic gammaproteobacterium Halomonas anticariensis FP35.</title>
        <authorList>
            <person name="Tahrioui A."/>
            <person name="Quesada E."/>
            <person name="Llamas I."/>
        </authorList>
    </citation>
    <scope>NUCLEOTIDE SEQUENCE [LARGE SCALE GENOMIC DNA]</scope>
    <source>
        <strain evidence="3">DSM 16096 / CECT 5854 / LMG 22089 / FP35</strain>
    </source>
</reference>
<comment type="caution">
    <text evidence="2">The sequence shown here is derived from an EMBL/GenBank/DDBJ whole genome shotgun (WGS) entry which is preliminary data.</text>
</comment>
<accession>S2L6G5</accession>
<dbReference type="Proteomes" id="UP000014463">
    <property type="component" value="Unassembled WGS sequence"/>
</dbReference>
<organism evidence="2 3">
    <name type="scientific">Litchfieldella anticariensis (strain DSM 16096 / CECT 5854 / CIP 108499 / LMG 22089 / FP35)</name>
    <name type="common">Halomonas anticariensis</name>
    <dbReference type="NCBI Taxonomy" id="1121939"/>
    <lineage>
        <taxon>Bacteria</taxon>
        <taxon>Pseudomonadati</taxon>
        <taxon>Pseudomonadota</taxon>
        <taxon>Gammaproteobacteria</taxon>
        <taxon>Oceanospirillales</taxon>
        <taxon>Halomonadaceae</taxon>
        <taxon>Litchfieldella</taxon>
    </lineage>
</organism>
<keyword evidence="1" id="KW-0472">Membrane</keyword>
<feature type="transmembrane region" description="Helical" evidence="1">
    <location>
        <begin position="37"/>
        <end position="56"/>
    </location>
</feature>
<proteinExistence type="predicted"/>
<keyword evidence="3" id="KW-1185">Reference proteome</keyword>
<feature type="transmembrane region" description="Helical" evidence="1">
    <location>
        <begin position="6"/>
        <end position="25"/>
    </location>
</feature>
<sequence length="58" mass="6764">MIGNLLALLCIAFYFFWYSYWLTGYRFYYRDASTVRILSECALLNLMLGAATGWLLHG</sequence>
<dbReference type="EMBL" id="ASTJ01000012">
    <property type="protein sequence ID" value="EPC03354.1"/>
    <property type="molecule type" value="Genomic_DNA"/>
</dbReference>
<keyword evidence="1" id="KW-1133">Transmembrane helix</keyword>
<evidence type="ECO:0000313" key="3">
    <source>
        <dbReference type="Proteomes" id="UP000014463"/>
    </source>
</evidence>
<protein>
    <submittedName>
        <fullName evidence="2">Uncharacterized protein</fullName>
    </submittedName>
</protein>
<name>S2L6G5_LITA3</name>